<organism evidence="3">
    <name type="scientific">Rodentolepis nana</name>
    <name type="common">Dwarf tapeworm</name>
    <name type="synonym">Hymenolepis nana</name>
    <dbReference type="NCBI Taxonomy" id="102285"/>
    <lineage>
        <taxon>Eukaryota</taxon>
        <taxon>Metazoa</taxon>
        <taxon>Spiralia</taxon>
        <taxon>Lophotrochozoa</taxon>
        <taxon>Platyhelminthes</taxon>
        <taxon>Cestoda</taxon>
        <taxon>Eucestoda</taxon>
        <taxon>Cyclophyllidea</taxon>
        <taxon>Hymenolepididae</taxon>
        <taxon>Rodentolepis</taxon>
    </lineage>
</organism>
<dbReference type="AlphaFoldDB" id="A0A0R3TBC4"/>
<protein>
    <submittedName>
        <fullName evidence="3">MIF4G domain-containing protein</fullName>
    </submittedName>
</protein>
<evidence type="ECO:0000313" key="1">
    <source>
        <dbReference type="EMBL" id="VDO00221.1"/>
    </source>
</evidence>
<dbReference type="Proteomes" id="UP000278807">
    <property type="component" value="Unassembled WGS sequence"/>
</dbReference>
<proteinExistence type="predicted"/>
<evidence type="ECO:0000313" key="2">
    <source>
        <dbReference type="Proteomes" id="UP000278807"/>
    </source>
</evidence>
<reference evidence="3" key="1">
    <citation type="submission" date="2017-02" db="UniProtKB">
        <authorList>
            <consortium name="WormBaseParasite"/>
        </authorList>
    </citation>
    <scope>IDENTIFICATION</scope>
</reference>
<keyword evidence="2" id="KW-1185">Reference proteome</keyword>
<dbReference type="WBParaSite" id="HNAJ_0000436301-mRNA-1">
    <property type="protein sequence ID" value="HNAJ_0000436301-mRNA-1"/>
    <property type="gene ID" value="HNAJ_0000436301"/>
</dbReference>
<accession>A0A0R3TBC4</accession>
<name>A0A0R3TBC4_RODNA</name>
<sequence>MPREILGSSTIIIIIFVHFPNILNKEDVSGDTSEELLVEKLRRYGKRLELCDYMLRGFSFKWRYREMVSPAILKAVLTIGEVIPNDPHLNARLHEAVTYIMENLDVDDLTFEICQQVMQYTLSYILRIESGYQLLRLLINRFGIIPDGTYLNIQTNFLYMSFLISYITEMSGHDVGVDMFQLRAMLSAPTERIRENPDVIWSLYKSLKGSEDARTIFREMDALTILGSVERGLVSETQAVTGFLKGHLTFIPRQRPYHARIPVKSGDCDKLGVNEVRMFFLY</sequence>
<dbReference type="OrthoDB" id="120976at2759"/>
<evidence type="ECO:0000313" key="3">
    <source>
        <dbReference type="WBParaSite" id="HNAJ_0000436301-mRNA-1"/>
    </source>
</evidence>
<reference evidence="1 2" key="2">
    <citation type="submission" date="2018-11" db="EMBL/GenBank/DDBJ databases">
        <authorList>
            <consortium name="Pathogen Informatics"/>
        </authorList>
    </citation>
    <scope>NUCLEOTIDE SEQUENCE [LARGE SCALE GENOMIC DNA]</scope>
</reference>
<dbReference type="EMBL" id="UZAE01003013">
    <property type="protein sequence ID" value="VDO00221.1"/>
    <property type="molecule type" value="Genomic_DNA"/>
</dbReference>
<gene>
    <name evidence="1" type="ORF">HNAJ_LOCUS4361</name>
</gene>